<keyword evidence="7" id="KW-1185">Reference proteome</keyword>
<evidence type="ECO:0000256" key="1">
    <source>
        <dbReference type="ARBA" id="ARBA00023015"/>
    </source>
</evidence>
<gene>
    <name evidence="6" type="ORF">G7071_18470</name>
</gene>
<feature type="domain" description="HTH tetR-type" evidence="5">
    <location>
        <begin position="8"/>
        <end position="68"/>
    </location>
</feature>
<dbReference type="AlphaFoldDB" id="A0A6G7YK55"/>
<proteinExistence type="predicted"/>
<dbReference type="PROSITE" id="PS50977">
    <property type="entry name" value="HTH_TETR_2"/>
    <property type="match status" value="1"/>
</dbReference>
<dbReference type="Proteomes" id="UP000502035">
    <property type="component" value="Chromosome"/>
</dbReference>
<evidence type="ECO:0000313" key="6">
    <source>
        <dbReference type="EMBL" id="QIK77124.1"/>
    </source>
</evidence>
<evidence type="ECO:0000256" key="2">
    <source>
        <dbReference type="ARBA" id="ARBA00023125"/>
    </source>
</evidence>
<keyword evidence="2 4" id="KW-0238">DNA-binding</keyword>
<reference evidence="6 7" key="1">
    <citation type="submission" date="2020-03" db="EMBL/GenBank/DDBJ databases">
        <title>Nocardioides sp. nov., isolated from fish.</title>
        <authorList>
            <person name="Hyun D.-W."/>
            <person name="Bae J.-W."/>
        </authorList>
    </citation>
    <scope>NUCLEOTIDE SEQUENCE [LARGE SCALE GENOMIC DNA]</scope>
    <source>
        <strain evidence="6 7">HDW12A</strain>
    </source>
</reference>
<dbReference type="KEGG" id="npi:G7071_18470"/>
<dbReference type="SUPFAM" id="SSF48498">
    <property type="entry name" value="Tetracyclin repressor-like, C-terminal domain"/>
    <property type="match status" value="1"/>
</dbReference>
<feature type="DNA-binding region" description="H-T-H motif" evidence="4">
    <location>
        <begin position="31"/>
        <end position="50"/>
    </location>
</feature>
<keyword evidence="1" id="KW-0805">Transcription regulation</keyword>
<evidence type="ECO:0000256" key="3">
    <source>
        <dbReference type="ARBA" id="ARBA00023163"/>
    </source>
</evidence>
<dbReference type="GO" id="GO:0000976">
    <property type="term" value="F:transcription cis-regulatory region binding"/>
    <property type="evidence" value="ECO:0007669"/>
    <property type="project" value="TreeGrafter"/>
</dbReference>
<dbReference type="InterPro" id="IPR036271">
    <property type="entry name" value="Tet_transcr_reg_TetR-rel_C_sf"/>
</dbReference>
<dbReference type="Gene3D" id="1.10.357.10">
    <property type="entry name" value="Tetracycline Repressor, domain 2"/>
    <property type="match status" value="1"/>
</dbReference>
<accession>A0A6G7YK55</accession>
<dbReference type="PANTHER" id="PTHR30055">
    <property type="entry name" value="HTH-TYPE TRANSCRIPTIONAL REGULATOR RUTR"/>
    <property type="match status" value="1"/>
</dbReference>
<dbReference type="RefSeq" id="WP_166320807.1">
    <property type="nucleotide sequence ID" value="NZ_CP049866.1"/>
</dbReference>
<dbReference type="Pfam" id="PF00440">
    <property type="entry name" value="TetR_N"/>
    <property type="match status" value="1"/>
</dbReference>
<dbReference type="SUPFAM" id="SSF46689">
    <property type="entry name" value="Homeodomain-like"/>
    <property type="match status" value="1"/>
</dbReference>
<protein>
    <submittedName>
        <fullName evidence="6">TetR family transcriptional regulator</fullName>
    </submittedName>
</protein>
<dbReference type="EMBL" id="CP049866">
    <property type="protein sequence ID" value="QIK77124.1"/>
    <property type="molecule type" value="Genomic_DNA"/>
</dbReference>
<sequence length="203" mass="21261">MPPPNDLSARRREILDAAVTVLAQHGWRGLTHRAIDREAGLPEGSSSAYYRSRQALRAALATHVLSAITADVEKLAAGLADHGEPEPAIAATVDTLQRWLDSPDRLKARLEITLAATRDETLATQVSDLRAGLTDVVAGILARSGQPHAGAVPAIIVAAVDGLLITALLRPGAQRKQFVADGLDLLVRSLTNDADGDPAAPGA</sequence>
<dbReference type="InterPro" id="IPR001647">
    <property type="entry name" value="HTH_TetR"/>
</dbReference>
<dbReference type="Pfam" id="PF17940">
    <property type="entry name" value="TetR_C_31"/>
    <property type="match status" value="1"/>
</dbReference>
<evidence type="ECO:0000313" key="7">
    <source>
        <dbReference type="Proteomes" id="UP000502035"/>
    </source>
</evidence>
<dbReference type="PANTHER" id="PTHR30055:SF234">
    <property type="entry name" value="HTH-TYPE TRANSCRIPTIONAL REGULATOR BETI"/>
    <property type="match status" value="1"/>
</dbReference>
<dbReference type="InterPro" id="IPR009057">
    <property type="entry name" value="Homeodomain-like_sf"/>
</dbReference>
<dbReference type="InterPro" id="IPR041583">
    <property type="entry name" value="TetR_C_31"/>
</dbReference>
<organism evidence="6 7">
    <name type="scientific">Nocardioides piscis</name>
    <dbReference type="NCBI Taxonomy" id="2714938"/>
    <lineage>
        <taxon>Bacteria</taxon>
        <taxon>Bacillati</taxon>
        <taxon>Actinomycetota</taxon>
        <taxon>Actinomycetes</taxon>
        <taxon>Propionibacteriales</taxon>
        <taxon>Nocardioidaceae</taxon>
        <taxon>Nocardioides</taxon>
    </lineage>
</organism>
<dbReference type="InterPro" id="IPR050109">
    <property type="entry name" value="HTH-type_TetR-like_transc_reg"/>
</dbReference>
<name>A0A6G7YK55_9ACTN</name>
<keyword evidence="3" id="KW-0804">Transcription</keyword>
<evidence type="ECO:0000259" key="5">
    <source>
        <dbReference type="PROSITE" id="PS50977"/>
    </source>
</evidence>
<dbReference type="GO" id="GO:0003700">
    <property type="term" value="F:DNA-binding transcription factor activity"/>
    <property type="evidence" value="ECO:0007669"/>
    <property type="project" value="TreeGrafter"/>
</dbReference>
<evidence type="ECO:0000256" key="4">
    <source>
        <dbReference type="PROSITE-ProRule" id="PRU00335"/>
    </source>
</evidence>